<evidence type="ECO:0000313" key="2">
    <source>
        <dbReference type="EMBL" id="QQX12706.1"/>
    </source>
</evidence>
<name>A0A6I4WLY4_AERCA</name>
<evidence type="ECO:0000313" key="3">
    <source>
        <dbReference type="Proteomes" id="UP001304847"/>
    </source>
</evidence>
<accession>A0A6I4WLY4</accession>
<keyword evidence="2" id="KW-0614">Plasmid</keyword>
<evidence type="ECO:0000313" key="1">
    <source>
        <dbReference type="EMBL" id="MEA9437607.1"/>
    </source>
</evidence>
<protein>
    <submittedName>
        <fullName evidence="2">Uncharacterized protein</fullName>
    </submittedName>
</protein>
<dbReference type="EMBL" id="JAYGOJ010000120">
    <property type="protein sequence ID" value="MEA9437607.1"/>
    <property type="molecule type" value="Genomic_DNA"/>
</dbReference>
<dbReference type="RefSeq" id="WP_160838615.1">
    <property type="nucleotide sequence ID" value="NZ_JAOCIE010000047.1"/>
</dbReference>
<gene>
    <name evidence="2" type="ORF">JC965_26655</name>
    <name evidence="1" type="ORF">VCX44_17800</name>
</gene>
<geneLocation type="plasmid" evidence="2">
    <name>p1</name>
</geneLocation>
<reference evidence="1 3" key="2">
    <citation type="submission" date="2023-12" db="EMBL/GenBank/DDBJ databases">
        <title>Characterization of antibiotic resistance in Aeromonas spp. in hospital effluent.</title>
        <authorList>
            <person name="Negoseki B.R.S."/>
            <person name="Krul D."/>
            <person name="Siqueira A.C."/>
            <person name="Almeida M."/>
            <person name="Mesa D."/>
            <person name="Conte D."/>
            <person name="Dalla-Costa L.M."/>
        </authorList>
    </citation>
    <scope>NUCLEOTIDE SEQUENCE [LARGE SCALE GENOMIC DNA]</scope>
    <source>
        <strain evidence="1 3">36v</strain>
    </source>
</reference>
<keyword evidence="3" id="KW-1185">Reference proteome</keyword>
<reference evidence="2" key="1">
    <citation type="submission" date="2021-01" db="EMBL/GenBank/DDBJ databases">
        <title>GES Beta-lactamases isolated from hospital effluents in Brazil.</title>
        <authorList>
            <person name="Conte D."/>
            <person name="Mesa D."/>
            <person name="Palmeiro J.K."/>
            <person name="Dalla-Costa L.M."/>
        </authorList>
    </citation>
    <scope>NUCLEOTIDE SEQUENCE [LARGE SCALE GENOMIC DNA]</scope>
    <source>
        <strain evidence="2">Aero21</strain>
        <plasmid evidence="2">p1</plasmid>
    </source>
</reference>
<proteinExistence type="predicted"/>
<organism evidence="2">
    <name type="scientific">Aeromonas caviae</name>
    <name type="common">Aeromonas punctata</name>
    <dbReference type="NCBI Taxonomy" id="648"/>
    <lineage>
        <taxon>Bacteria</taxon>
        <taxon>Pseudomonadati</taxon>
        <taxon>Pseudomonadota</taxon>
        <taxon>Gammaproteobacteria</taxon>
        <taxon>Aeromonadales</taxon>
        <taxon>Aeromonadaceae</taxon>
        <taxon>Aeromonas</taxon>
    </lineage>
</organism>
<dbReference type="AlphaFoldDB" id="A0A6I4WLY4"/>
<dbReference type="EMBL" id="CP068231">
    <property type="protein sequence ID" value="QQX12706.1"/>
    <property type="molecule type" value="Genomic_DNA"/>
</dbReference>
<sequence length="77" mass="8501">MSESLDVVGLECEEAMFYIKDVLRKGHGLPLAVRSASAPFHQLLSLWASSTDHLLHPAIKPVQGEVWELTVSKVMPC</sequence>
<dbReference type="Proteomes" id="UP001304847">
    <property type="component" value="Unassembled WGS sequence"/>
</dbReference>